<dbReference type="GO" id="GO:0004888">
    <property type="term" value="F:transmembrane signaling receptor activity"/>
    <property type="evidence" value="ECO:0007669"/>
    <property type="project" value="InterPro"/>
</dbReference>
<feature type="transmembrane region" description="Helical" evidence="1">
    <location>
        <begin position="547"/>
        <end position="565"/>
    </location>
</feature>
<keyword evidence="1" id="KW-0472">Membrane</keyword>
<dbReference type="Pfam" id="PF12248">
    <property type="entry name" value="Methyltransf_FA"/>
    <property type="match status" value="1"/>
</dbReference>
<dbReference type="InterPro" id="IPR006201">
    <property type="entry name" value="Neur_channel"/>
</dbReference>
<feature type="signal peptide" evidence="2">
    <location>
        <begin position="1"/>
        <end position="21"/>
    </location>
</feature>
<keyword evidence="2" id="KW-0732">Signal</keyword>
<dbReference type="GO" id="GO:0005230">
    <property type="term" value="F:extracellular ligand-gated monoatomic ion channel activity"/>
    <property type="evidence" value="ECO:0007669"/>
    <property type="project" value="InterPro"/>
</dbReference>
<dbReference type="SUPFAM" id="SSF63712">
    <property type="entry name" value="Nicotinic receptor ligand binding domain-like"/>
    <property type="match status" value="1"/>
</dbReference>
<dbReference type="InterPro" id="IPR036734">
    <property type="entry name" value="Neur_chan_lig-bd_sf"/>
</dbReference>
<evidence type="ECO:0000256" key="1">
    <source>
        <dbReference type="SAM" id="Phobius"/>
    </source>
</evidence>
<dbReference type="OMA" id="WRINFNT"/>
<dbReference type="InterPro" id="IPR006202">
    <property type="entry name" value="Neur_chan_lig-bd"/>
</dbReference>
<dbReference type="OrthoDB" id="6598923at2759"/>
<dbReference type="PRINTS" id="PR00252">
    <property type="entry name" value="NRIONCHANNEL"/>
</dbReference>
<evidence type="ECO:0000313" key="5">
    <source>
        <dbReference type="EnsemblMetazoa" id="XP_014251227.1"/>
    </source>
</evidence>
<dbReference type="KEGG" id="clec:106667659"/>
<keyword evidence="1" id="KW-0812">Transmembrane</keyword>
<evidence type="ECO:0000259" key="3">
    <source>
        <dbReference type="Pfam" id="PF02931"/>
    </source>
</evidence>
<proteinExistence type="predicted"/>
<dbReference type="Pfam" id="PF02931">
    <property type="entry name" value="Neur_chan_LBD"/>
    <property type="match status" value="1"/>
</dbReference>
<feature type="chain" id="PRO_5035282592" evidence="2">
    <location>
        <begin position="22"/>
        <end position="567"/>
    </location>
</feature>
<feature type="transmembrane region" description="Helical" evidence="1">
    <location>
        <begin position="462"/>
        <end position="483"/>
    </location>
</feature>
<name>A0A8I6RTI4_CIMLE</name>
<keyword evidence="1" id="KW-1133">Transmembrane helix</keyword>
<dbReference type="AlphaFoldDB" id="A0A8I6RTI4"/>
<dbReference type="GO" id="GO:0016020">
    <property type="term" value="C:membrane"/>
    <property type="evidence" value="ECO:0007669"/>
    <property type="project" value="InterPro"/>
</dbReference>
<dbReference type="PANTHER" id="PTHR18945">
    <property type="entry name" value="NEUROTRANSMITTER GATED ION CHANNEL"/>
    <property type="match status" value="1"/>
</dbReference>
<reference evidence="5" key="1">
    <citation type="submission" date="2022-01" db="UniProtKB">
        <authorList>
            <consortium name="EnsemblMetazoa"/>
        </authorList>
    </citation>
    <scope>IDENTIFICATION</scope>
</reference>
<feature type="transmembrane region" description="Helical" evidence="1">
    <location>
        <begin position="402"/>
        <end position="423"/>
    </location>
</feature>
<dbReference type="InterPro" id="IPR022041">
    <property type="entry name" value="Methyltransf_FA"/>
</dbReference>
<feature type="transmembrane region" description="Helical" evidence="1">
    <location>
        <begin position="432"/>
        <end position="456"/>
    </location>
</feature>
<dbReference type="Proteomes" id="UP000494040">
    <property type="component" value="Unassembled WGS sequence"/>
</dbReference>
<sequence>MFKYTVIVWTLCSCFLVYTTSDINGDVQHLNCDVLYTKDYGWYRTLFNLDKWRINFNTVYMNFSVMGRSDAHIMLLPNLIQTRQDVTYEVVIGAASNTYSSLRKSPKLPKHLDVSTPHIMNANHPVNFWIKISDETITVGKKGEPAFITYKEKMVKQLSFASFGAYTGITLMWQFGCTENKTIMEDEIVSDLERLKQDLFLEYDPYAVPVDDSTLFVDTKLDIYHVDLDTKSSVLSTHAELKMEWFDQKLLWNETYYNGLSHLYLYIRKIWLPDVTVLNAAHGTLTDYNKFDSPVIKIFNNGTVKWSPKIIFKTWCKSDISDWPWDTQNCDINIGLLQDFNAVRFSLSETPDDYINIHGHEWKIENVIGESILFRKEIENETISASNVLKIQLKLVRQGESILYIFILPTIVLVTIIPSLICLPPLSITKSYLILCSILALVLFLLTEVTILPSLTSSTPKIIQLTSKLLFLLCLQMALIPFIKHLAVLTTQPPRWMTNYLKHKLTSLLLPSTNLNELENVPDESSEEKSQNVDSHWKMLAILLDRLIQIVIVIIIIPIELSLTIHS</sequence>
<dbReference type="EnsemblMetazoa" id="XM_014395741.2">
    <property type="protein sequence ID" value="XP_014251227.1"/>
    <property type="gene ID" value="LOC106667659"/>
</dbReference>
<dbReference type="Gene3D" id="2.70.170.10">
    <property type="entry name" value="Neurotransmitter-gated ion-channel ligand-binding domain"/>
    <property type="match status" value="1"/>
</dbReference>
<dbReference type="GeneID" id="106667659"/>
<protein>
    <submittedName>
        <fullName evidence="5">Uncharacterized protein</fullName>
    </submittedName>
</protein>
<accession>A0A8I6RTI4</accession>
<organism evidence="5 6">
    <name type="scientific">Cimex lectularius</name>
    <name type="common">Bed bug</name>
    <name type="synonym">Acanthia lectularia</name>
    <dbReference type="NCBI Taxonomy" id="79782"/>
    <lineage>
        <taxon>Eukaryota</taxon>
        <taxon>Metazoa</taxon>
        <taxon>Ecdysozoa</taxon>
        <taxon>Arthropoda</taxon>
        <taxon>Hexapoda</taxon>
        <taxon>Insecta</taxon>
        <taxon>Pterygota</taxon>
        <taxon>Neoptera</taxon>
        <taxon>Paraneoptera</taxon>
        <taxon>Hemiptera</taxon>
        <taxon>Heteroptera</taxon>
        <taxon>Panheteroptera</taxon>
        <taxon>Cimicomorpha</taxon>
        <taxon>Cimicidae</taxon>
        <taxon>Cimex</taxon>
    </lineage>
</organism>
<feature type="domain" description="Farnesoic acid O-methyl transferase" evidence="4">
    <location>
        <begin position="52"/>
        <end position="178"/>
    </location>
</feature>
<evidence type="ECO:0000259" key="4">
    <source>
        <dbReference type="Pfam" id="PF12248"/>
    </source>
</evidence>
<dbReference type="RefSeq" id="XP_014251227.1">
    <property type="nucleotide sequence ID" value="XM_014395741.2"/>
</dbReference>
<keyword evidence="6" id="KW-1185">Reference proteome</keyword>
<evidence type="ECO:0000313" key="6">
    <source>
        <dbReference type="Proteomes" id="UP000494040"/>
    </source>
</evidence>
<feature type="domain" description="Neurotransmitter-gated ion-channel ligand-binding" evidence="3">
    <location>
        <begin position="193"/>
        <end position="368"/>
    </location>
</feature>
<dbReference type="CDD" id="cd18989">
    <property type="entry name" value="LGIC_ECD_cation"/>
    <property type="match status" value="1"/>
</dbReference>
<evidence type="ECO:0000256" key="2">
    <source>
        <dbReference type="SAM" id="SignalP"/>
    </source>
</evidence>